<feature type="transmembrane region" description="Helical" evidence="1">
    <location>
        <begin position="52"/>
        <end position="71"/>
    </location>
</feature>
<dbReference type="EMBL" id="ASWO01000001">
    <property type="protein sequence ID" value="EOT86981.1"/>
    <property type="molecule type" value="Genomic_DNA"/>
</dbReference>
<dbReference type="PATRIC" id="fig|1140003.3.peg.33"/>
<evidence type="ECO:0000256" key="1">
    <source>
        <dbReference type="SAM" id="Phobius"/>
    </source>
</evidence>
<keyword evidence="1" id="KW-1133">Transmembrane helix</keyword>
<accession>S0L2W3</accession>
<keyword evidence="1" id="KW-0472">Membrane</keyword>
<name>S0L2W3_9ENTE</name>
<dbReference type="AlphaFoldDB" id="S0L2W3"/>
<protein>
    <submittedName>
        <fullName evidence="2">Uncharacterized protein</fullName>
    </submittedName>
</protein>
<gene>
    <name evidence="2" type="ORF">I573_00036</name>
</gene>
<comment type="caution">
    <text evidence="2">The sequence shown here is derived from an EMBL/GenBank/DDBJ whole genome shotgun (WGS) entry which is preliminary data.</text>
</comment>
<keyword evidence="1" id="KW-0812">Transmembrane</keyword>
<sequence length="82" mass="9497">MLGITIVNNELLYLGIGIELLLLVAIGLVIWAMVRSSIGRKKTYSFEKKKPVFFILFIVLLILILLFILNWKGYITQSVWHF</sequence>
<dbReference type="RefSeq" id="WP_016184529.1">
    <property type="nucleotide sequence ID" value="NZ_ASWO01000001.1"/>
</dbReference>
<evidence type="ECO:0000313" key="3">
    <source>
        <dbReference type="Proteomes" id="UP000015961"/>
    </source>
</evidence>
<keyword evidence="3" id="KW-1185">Reference proteome</keyword>
<organism evidence="2 3">
    <name type="scientific">Enterococcus sulfureus ATCC 49903</name>
    <dbReference type="NCBI Taxonomy" id="1140003"/>
    <lineage>
        <taxon>Bacteria</taxon>
        <taxon>Bacillati</taxon>
        <taxon>Bacillota</taxon>
        <taxon>Bacilli</taxon>
        <taxon>Lactobacillales</taxon>
        <taxon>Enterococcaceae</taxon>
        <taxon>Enterococcus</taxon>
    </lineage>
</organism>
<dbReference type="Proteomes" id="UP000015961">
    <property type="component" value="Unassembled WGS sequence"/>
</dbReference>
<feature type="transmembrane region" description="Helical" evidence="1">
    <location>
        <begin position="12"/>
        <end position="31"/>
    </location>
</feature>
<reference evidence="2 3" key="1">
    <citation type="submission" date="2013-03" db="EMBL/GenBank/DDBJ databases">
        <title>The Genome Sequence of Enterococcus sulfureus ATCC_49903 (PacBio/Illumina hybrid assembly).</title>
        <authorList>
            <consortium name="The Broad Institute Genomics Platform"/>
            <consortium name="The Broad Institute Genome Sequencing Center for Infectious Disease"/>
            <person name="Earl A."/>
            <person name="Russ C."/>
            <person name="Gilmore M."/>
            <person name="Surin D."/>
            <person name="Walker B."/>
            <person name="Young S."/>
            <person name="Zeng Q."/>
            <person name="Gargeya S."/>
            <person name="Fitzgerald M."/>
            <person name="Haas B."/>
            <person name="Abouelleil A."/>
            <person name="Allen A.W."/>
            <person name="Alvarado L."/>
            <person name="Arachchi H.M."/>
            <person name="Berlin A.M."/>
            <person name="Chapman S.B."/>
            <person name="Gainer-Dewar J."/>
            <person name="Goldberg J."/>
            <person name="Griggs A."/>
            <person name="Gujja S."/>
            <person name="Hansen M."/>
            <person name="Howarth C."/>
            <person name="Imamovic A."/>
            <person name="Ireland A."/>
            <person name="Larimer J."/>
            <person name="McCowan C."/>
            <person name="Murphy C."/>
            <person name="Pearson M."/>
            <person name="Poon T.W."/>
            <person name="Priest M."/>
            <person name="Roberts A."/>
            <person name="Saif S."/>
            <person name="Shea T."/>
            <person name="Sisk P."/>
            <person name="Sykes S."/>
            <person name="Wortman J."/>
            <person name="Nusbaum C."/>
            <person name="Birren B."/>
        </authorList>
    </citation>
    <scope>NUCLEOTIDE SEQUENCE [LARGE SCALE GENOMIC DNA]</scope>
    <source>
        <strain evidence="2 3">ATCC 49903</strain>
    </source>
</reference>
<proteinExistence type="predicted"/>
<evidence type="ECO:0000313" key="2">
    <source>
        <dbReference type="EMBL" id="EOT86981.1"/>
    </source>
</evidence>